<dbReference type="PANTHER" id="PTHR30055:SF234">
    <property type="entry name" value="HTH-TYPE TRANSCRIPTIONAL REGULATOR BETI"/>
    <property type="match status" value="1"/>
</dbReference>
<keyword evidence="2 4" id="KW-0238">DNA-binding</keyword>
<dbReference type="AlphaFoldDB" id="A0A438AM81"/>
<dbReference type="Gene3D" id="1.10.357.10">
    <property type="entry name" value="Tetracycline Repressor, domain 2"/>
    <property type="match status" value="1"/>
</dbReference>
<evidence type="ECO:0000256" key="2">
    <source>
        <dbReference type="ARBA" id="ARBA00023125"/>
    </source>
</evidence>
<dbReference type="InterPro" id="IPR009057">
    <property type="entry name" value="Homeodomain-like_sf"/>
</dbReference>
<dbReference type="OrthoDB" id="9816431at2"/>
<keyword evidence="3" id="KW-0804">Transcription</keyword>
<feature type="domain" description="HTH tetR-type" evidence="5">
    <location>
        <begin position="27"/>
        <end position="87"/>
    </location>
</feature>
<sequence length="220" mass="23818">MAKADKNACGAEICGARPGRPVAISPEDRRRIVLDALDNQFGEAGMAGLTMTAIAGRAGMSKRTLYGLFADRDALFAAYMERAKTRFLRPLPPEARDAPLEQRLRLMLQPEGISAQLDLPLEILRIAVADGAAPTDLGRLCRENGSGQVRGLIQAELERACQRGEIRCEDVGAAAQLLKDMIQCPVLEILVDPSCRPNEADIAARFELGLATFLRAFAVT</sequence>
<dbReference type="InterPro" id="IPR050109">
    <property type="entry name" value="HTH-type_TetR-like_transc_reg"/>
</dbReference>
<name>A0A438AM81_9RHOB</name>
<accession>A0A438AM81</accession>
<dbReference type="Pfam" id="PF00440">
    <property type="entry name" value="TetR_N"/>
    <property type="match status" value="1"/>
</dbReference>
<proteinExistence type="predicted"/>
<evidence type="ECO:0000313" key="7">
    <source>
        <dbReference type="Proteomes" id="UP000285908"/>
    </source>
</evidence>
<organism evidence="6 7">
    <name type="scientific">Mesobaculum littorinae</name>
    <dbReference type="NCBI Taxonomy" id="2486419"/>
    <lineage>
        <taxon>Bacteria</taxon>
        <taxon>Pseudomonadati</taxon>
        <taxon>Pseudomonadota</taxon>
        <taxon>Alphaproteobacteria</taxon>
        <taxon>Rhodobacterales</taxon>
        <taxon>Roseobacteraceae</taxon>
        <taxon>Mesobaculum</taxon>
    </lineage>
</organism>
<comment type="caution">
    <text evidence="6">The sequence shown here is derived from an EMBL/GenBank/DDBJ whole genome shotgun (WGS) entry which is preliminary data.</text>
</comment>
<evidence type="ECO:0000259" key="5">
    <source>
        <dbReference type="PROSITE" id="PS50977"/>
    </source>
</evidence>
<dbReference type="Proteomes" id="UP000285908">
    <property type="component" value="Unassembled WGS sequence"/>
</dbReference>
<reference evidence="6 7" key="1">
    <citation type="submission" date="2018-11" db="EMBL/GenBank/DDBJ databases">
        <title>Mesobaculum littorinae gen. nov., sp. nov., isolated from Littorina scabra that represents a novel genus of the order Rhodobacteraceae.</title>
        <authorList>
            <person name="Li F."/>
        </authorList>
    </citation>
    <scope>NUCLEOTIDE SEQUENCE [LARGE SCALE GENOMIC DNA]</scope>
    <source>
        <strain evidence="6 7">M0103</strain>
    </source>
</reference>
<evidence type="ECO:0000256" key="4">
    <source>
        <dbReference type="PROSITE-ProRule" id="PRU00335"/>
    </source>
</evidence>
<dbReference type="PROSITE" id="PS50977">
    <property type="entry name" value="HTH_TETR_2"/>
    <property type="match status" value="1"/>
</dbReference>
<dbReference type="Pfam" id="PF14246">
    <property type="entry name" value="TetR_C_7"/>
    <property type="match status" value="1"/>
</dbReference>
<dbReference type="SUPFAM" id="SSF46689">
    <property type="entry name" value="Homeodomain-like"/>
    <property type="match status" value="1"/>
</dbReference>
<dbReference type="PANTHER" id="PTHR30055">
    <property type="entry name" value="HTH-TYPE TRANSCRIPTIONAL REGULATOR RUTR"/>
    <property type="match status" value="1"/>
</dbReference>
<gene>
    <name evidence="6" type="ORF">EKE94_04685</name>
</gene>
<dbReference type="InterPro" id="IPR039536">
    <property type="entry name" value="TetR_C_Proteobacteria"/>
</dbReference>
<feature type="DNA-binding region" description="H-T-H motif" evidence="4">
    <location>
        <begin position="50"/>
        <end position="69"/>
    </location>
</feature>
<dbReference type="SUPFAM" id="SSF48498">
    <property type="entry name" value="Tetracyclin repressor-like, C-terminal domain"/>
    <property type="match status" value="1"/>
</dbReference>
<keyword evidence="7" id="KW-1185">Reference proteome</keyword>
<dbReference type="InterPro" id="IPR036271">
    <property type="entry name" value="Tet_transcr_reg_TetR-rel_C_sf"/>
</dbReference>
<evidence type="ECO:0000256" key="1">
    <source>
        <dbReference type="ARBA" id="ARBA00023015"/>
    </source>
</evidence>
<evidence type="ECO:0000256" key="3">
    <source>
        <dbReference type="ARBA" id="ARBA00023163"/>
    </source>
</evidence>
<dbReference type="EMBL" id="RQXX01000001">
    <property type="protein sequence ID" value="RVV99951.1"/>
    <property type="molecule type" value="Genomic_DNA"/>
</dbReference>
<dbReference type="GO" id="GO:0000976">
    <property type="term" value="F:transcription cis-regulatory region binding"/>
    <property type="evidence" value="ECO:0007669"/>
    <property type="project" value="TreeGrafter"/>
</dbReference>
<protein>
    <submittedName>
        <fullName evidence="6">TetR/AcrR family transcriptional regulator</fullName>
    </submittedName>
</protein>
<dbReference type="RefSeq" id="WP_127905394.1">
    <property type="nucleotide sequence ID" value="NZ_RQXX01000001.1"/>
</dbReference>
<keyword evidence="1" id="KW-0805">Transcription regulation</keyword>
<dbReference type="GO" id="GO:0003700">
    <property type="term" value="F:DNA-binding transcription factor activity"/>
    <property type="evidence" value="ECO:0007669"/>
    <property type="project" value="TreeGrafter"/>
</dbReference>
<dbReference type="InterPro" id="IPR001647">
    <property type="entry name" value="HTH_TetR"/>
</dbReference>
<evidence type="ECO:0000313" key="6">
    <source>
        <dbReference type="EMBL" id="RVV99951.1"/>
    </source>
</evidence>